<accession>A0A4U5JHC3</accession>
<dbReference type="Gene3D" id="1.10.10.10">
    <property type="entry name" value="Winged helix-like DNA-binding domain superfamily/Winged helix DNA-binding domain"/>
    <property type="match status" value="1"/>
</dbReference>
<keyword evidence="2" id="KW-1185">Reference proteome</keyword>
<dbReference type="Pfam" id="PF12840">
    <property type="entry name" value="HTH_20"/>
    <property type="match status" value="1"/>
</dbReference>
<dbReference type="EMBL" id="QKNX01000001">
    <property type="protein sequence ID" value="TKR27711.1"/>
    <property type="molecule type" value="Genomic_DNA"/>
</dbReference>
<protein>
    <submittedName>
        <fullName evidence="1">Helix-turn-helix transcriptional regulator</fullName>
    </submittedName>
</protein>
<organism evidence="1 2">
    <name type="scientific">Natronomonas salsuginis</name>
    <dbReference type="NCBI Taxonomy" id="2217661"/>
    <lineage>
        <taxon>Archaea</taxon>
        <taxon>Methanobacteriati</taxon>
        <taxon>Methanobacteriota</taxon>
        <taxon>Stenosarchaea group</taxon>
        <taxon>Halobacteria</taxon>
        <taxon>Halobacteriales</taxon>
        <taxon>Natronomonadaceae</taxon>
        <taxon>Natronomonas</taxon>
    </lineage>
</organism>
<dbReference type="SUPFAM" id="SSF46785">
    <property type="entry name" value="Winged helix' DNA-binding domain"/>
    <property type="match status" value="1"/>
</dbReference>
<proteinExistence type="predicted"/>
<dbReference type="OrthoDB" id="10985at2157"/>
<gene>
    <name evidence="1" type="ORF">DM868_01060</name>
</gene>
<dbReference type="Proteomes" id="UP000308037">
    <property type="component" value="Unassembled WGS sequence"/>
</dbReference>
<name>A0A4U5JHC3_9EURY</name>
<dbReference type="InterPro" id="IPR036388">
    <property type="entry name" value="WH-like_DNA-bd_sf"/>
</dbReference>
<dbReference type="InterPro" id="IPR036390">
    <property type="entry name" value="WH_DNA-bd_sf"/>
</dbReference>
<evidence type="ECO:0000313" key="1">
    <source>
        <dbReference type="EMBL" id="TKR27711.1"/>
    </source>
</evidence>
<sequence length="199" mass="21751">MTDQHQSCDSPESVLSALADDDCRAILVATADEPRTVSELVDSCGIPMATAYRKVDRLADIDLLDERIRVKPRGRNSREYLLRAESIHVSIPEPHSSAVTFGCTIAARKPADGNRAKISTDGGQLLDDAKPDDQQHHLRCIFERVTGTVGFVETQEQLVSSRYFDDECDAALSEYVTAAAKADGLSDAITTPEMSTDHE</sequence>
<dbReference type="RefSeq" id="WP_137275012.1">
    <property type="nucleotide sequence ID" value="NZ_QKNX01000001.1"/>
</dbReference>
<evidence type="ECO:0000313" key="2">
    <source>
        <dbReference type="Proteomes" id="UP000308037"/>
    </source>
</evidence>
<comment type="caution">
    <text evidence="1">The sequence shown here is derived from an EMBL/GenBank/DDBJ whole genome shotgun (WGS) entry which is preliminary data.</text>
</comment>
<reference evidence="1 2" key="1">
    <citation type="submission" date="2019-04" db="EMBL/GenBank/DDBJ databases">
        <title>Natronomonas sp. F20-122 a newhaloarchaeon isolated from a saline saltern of Isla Bacuta, Huelva, Spain.</title>
        <authorList>
            <person name="Duran-Viseras A."/>
            <person name="Sanchez-Porro C."/>
            <person name="Ventosa A."/>
        </authorList>
    </citation>
    <scope>NUCLEOTIDE SEQUENCE [LARGE SCALE GENOMIC DNA]</scope>
    <source>
        <strain evidence="1 2">F20-122</strain>
    </source>
</reference>
<dbReference type="AlphaFoldDB" id="A0A4U5JHC3"/>